<feature type="domain" description="Ribonucleotide reductase large subunit N-terminal" evidence="5">
    <location>
        <begin position="46"/>
        <end position="127"/>
    </location>
</feature>
<evidence type="ECO:0000256" key="4">
    <source>
        <dbReference type="ARBA" id="ARBA00023285"/>
    </source>
</evidence>
<dbReference type="Gene3D" id="3.20.70.20">
    <property type="match status" value="1"/>
</dbReference>
<keyword evidence="4" id="KW-0170">Cobalt</keyword>
<dbReference type="GO" id="GO:0004748">
    <property type="term" value="F:ribonucleoside-diphosphate reductase activity, thioredoxin disulfide as acceptor"/>
    <property type="evidence" value="ECO:0007669"/>
    <property type="project" value="InterPro"/>
</dbReference>
<dbReference type="SUPFAM" id="SSF48168">
    <property type="entry name" value="R1 subunit of ribonucleotide reductase, N-terminal domain"/>
    <property type="match status" value="1"/>
</dbReference>
<reference evidence="6" key="1">
    <citation type="journal article" date="2014" name="Front. Microbiol.">
        <title>High frequency of phylogenetically diverse reductive dehalogenase-homologous genes in deep subseafloor sedimentary metagenomes.</title>
        <authorList>
            <person name="Kawai M."/>
            <person name="Futagami T."/>
            <person name="Toyoda A."/>
            <person name="Takaki Y."/>
            <person name="Nishi S."/>
            <person name="Hori S."/>
            <person name="Arai W."/>
            <person name="Tsubouchi T."/>
            <person name="Morono Y."/>
            <person name="Uchiyama I."/>
            <person name="Ito T."/>
            <person name="Fujiyama A."/>
            <person name="Inagaki F."/>
            <person name="Takami H."/>
        </authorList>
    </citation>
    <scope>NUCLEOTIDE SEQUENCE</scope>
    <source>
        <strain evidence="6">Expedition CK06-06</strain>
    </source>
</reference>
<evidence type="ECO:0000259" key="5">
    <source>
        <dbReference type="Pfam" id="PF00317"/>
    </source>
</evidence>
<accession>X1L0G1</accession>
<feature type="non-terminal residue" evidence="6">
    <location>
        <position position="1"/>
    </location>
</feature>
<dbReference type="GO" id="GO:0009263">
    <property type="term" value="P:deoxyribonucleotide biosynthetic process"/>
    <property type="evidence" value="ECO:0007669"/>
    <property type="project" value="InterPro"/>
</dbReference>
<name>X1L0G1_9ZZZZ</name>
<dbReference type="GO" id="GO:0031419">
    <property type="term" value="F:cobalamin binding"/>
    <property type="evidence" value="ECO:0007669"/>
    <property type="project" value="UniProtKB-KW"/>
</dbReference>
<evidence type="ECO:0000256" key="3">
    <source>
        <dbReference type="ARBA" id="ARBA00023002"/>
    </source>
</evidence>
<dbReference type="GO" id="GO:0005524">
    <property type="term" value="F:ATP binding"/>
    <property type="evidence" value="ECO:0007669"/>
    <property type="project" value="InterPro"/>
</dbReference>
<dbReference type="AlphaFoldDB" id="X1L0G1"/>
<keyword evidence="2" id="KW-0846">Cobalamin</keyword>
<evidence type="ECO:0000256" key="1">
    <source>
        <dbReference type="ARBA" id="ARBA00001922"/>
    </source>
</evidence>
<evidence type="ECO:0000313" key="6">
    <source>
        <dbReference type="EMBL" id="GAH95919.1"/>
    </source>
</evidence>
<dbReference type="InterPro" id="IPR013509">
    <property type="entry name" value="RNR_lsu_N"/>
</dbReference>
<organism evidence="6">
    <name type="scientific">marine sediment metagenome</name>
    <dbReference type="NCBI Taxonomy" id="412755"/>
    <lineage>
        <taxon>unclassified sequences</taxon>
        <taxon>metagenomes</taxon>
        <taxon>ecological metagenomes</taxon>
    </lineage>
</organism>
<dbReference type="Pfam" id="PF00317">
    <property type="entry name" value="Ribonuc_red_lgN"/>
    <property type="match status" value="1"/>
</dbReference>
<dbReference type="PANTHER" id="PTHR43371:SF1">
    <property type="entry name" value="RIBONUCLEOSIDE-DIPHOSPHATE REDUCTASE"/>
    <property type="match status" value="1"/>
</dbReference>
<evidence type="ECO:0000256" key="2">
    <source>
        <dbReference type="ARBA" id="ARBA00022628"/>
    </source>
</evidence>
<proteinExistence type="predicted"/>
<dbReference type="InterPro" id="IPR008926">
    <property type="entry name" value="RNR_R1-su_N"/>
</dbReference>
<protein>
    <recommendedName>
        <fullName evidence="5">Ribonucleotide reductase large subunit N-terminal domain-containing protein</fullName>
    </recommendedName>
</protein>
<comment type="cofactor">
    <cofactor evidence="1">
        <name>adenosylcob(III)alamin</name>
        <dbReference type="ChEBI" id="CHEBI:18408"/>
    </cofactor>
</comment>
<gene>
    <name evidence="6" type="ORF">S03H2_69253</name>
</gene>
<sequence>PGMEELVLPGHKYSISSSQLQAIVSQVMTADEFSPQASSQVVSGIELSGNSLRVLEKRYLGKNQRGEVIETPQELFRRVARYIASAESLYDTGADISAIEEIFYQLMTNLEFLPNSPTLMNAGRELGQLSACFVIPVDDSMESI</sequence>
<dbReference type="PANTHER" id="PTHR43371">
    <property type="entry name" value="VITAMIN B12-DEPENDENT RIBONUCLEOTIDE REDUCTASE"/>
    <property type="match status" value="1"/>
</dbReference>
<dbReference type="EMBL" id="BARU01045714">
    <property type="protein sequence ID" value="GAH95919.1"/>
    <property type="molecule type" value="Genomic_DNA"/>
</dbReference>
<feature type="non-terminal residue" evidence="6">
    <location>
        <position position="144"/>
    </location>
</feature>
<dbReference type="InterPro" id="IPR050862">
    <property type="entry name" value="RdRp_reductase_class-2"/>
</dbReference>
<keyword evidence="3" id="KW-0560">Oxidoreductase</keyword>
<comment type="caution">
    <text evidence="6">The sequence shown here is derived from an EMBL/GenBank/DDBJ whole genome shotgun (WGS) entry which is preliminary data.</text>
</comment>